<dbReference type="Gene3D" id="1.20.1600.10">
    <property type="entry name" value="Outer membrane efflux proteins (OEP)"/>
    <property type="match status" value="1"/>
</dbReference>
<evidence type="ECO:0000313" key="4">
    <source>
        <dbReference type="EMBL" id="PXX42296.1"/>
    </source>
</evidence>
<name>A0A318J3H0_9NEIS</name>
<keyword evidence="2 4" id="KW-0449">Lipoprotein</keyword>
<gene>
    <name evidence="4" type="ORF">DFR38_1199</name>
</gene>
<dbReference type="SUPFAM" id="SSF56954">
    <property type="entry name" value="Outer membrane efflux proteins (OEP)"/>
    <property type="match status" value="1"/>
</dbReference>
<keyword evidence="2" id="KW-0472">Membrane</keyword>
<dbReference type="AlphaFoldDB" id="A0A318J3H0"/>
<dbReference type="GO" id="GO:0005886">
    <property type="term" value="C:plasma membrane"/>
    <property type="evidence" value="ECO:0007669"/>
    <property type="project" value="UniProtKB-SubCell"/>
</dbReference>
<comment type="caution">
    <text evidence="4">The sequence shown here is derived from an EMBL/GenBank/DDBJ whole genome shotgun (WGS) entry which is preliminary data.</text>
</comment>
<accession>A0A318J3H0</accession>
<keyword evidence="2" id="KW-0564">Palmitate</keyword>
<dbReference type="GO" id="GO:0015562">
    <property type="term" value="F:efflux transmembrane transporter activity"/>
    <property type="evidence" value="ECO:0007669"/>
    <property type="project" value="InterPro"/>
</dbReference>
<comment type="subcellular location">
    <subcellularLocation>
        <location evidence="2">Cell membrane</location>
        <topology evidence="2">Lipid-anchor</topology>
    </subcellularLocation>
</comment>
<evidence type="ECO:0000256" key="3">
    <source>
        <dbReference type="SAM" id="Coils"/>
    </source>
</evidence>
<reference evidence="4 5" key="1">
    <citation type="submission" date="2018-05" db="EMBL/GenBank/DDBJ databases">
        <title>Genomic Encyclopedia of Type Strains, Phase IV (KMG-IV): sequencing the most valuable type-strain genomes for metagenomic binning, comparative biology and taxonomic classification.</title>
        <authorList>
            <person name="Goeker M."/>
        </authorList>
    </citation>
    <scope>NUCLEOTIDE SEQUENCE [LARGE SCALE GENOMIC DNA]</scope>
    <source>
        <strain evidence="4 5">DSM 25134</strain>
    </source>
</reference>
<keyword evidence="3" id="KW-0175">Coiled coil</keyword>
<protein>
    <submittedName>
        <fullName evidence="4">NodT family efflux transporter outer membrane factor (OMF) lipoprotein</fullName>
    </submittedName>
</protein>
<dbReference type="NCBIfam" id="TIGR01845">
    <property type="entry name" value="outer_NodT"/>
    <property type="match status" value="1"/>
</dbReference>
<dbReference type="PANTHER" id="PTHR30203">
    <property type="entry name" value="OUTER MEMBRANE CATION EFFLUX PROTEIN"/>
    <property type="match status" value="1"/>
</dbReference>
<comment type="similarity">
    <text evidence="1 2">Belongs to the outer membrane factor (OMF) (TC 1.B.17) family.</text>
</comment>
<evidence type="ECO:0000256" key="1">
    <source>
        <dbReference type="ARBA" id="ARBA00007613"/>
    </source>
</evidence>
<feature type="chain" id="PRO_5016194751" evidence="2">
    <location>
        <begin position="18"/>
        <end position="480"/>
    </location>
</feature>
<keyword evidence="5" id="KW-1185">Reference proteome</keyword>
<proteinExistence type="inferred from homology"/>
<keyword evidence="2" id="KW-1134">Transmembrane beta strand</keyword>
<keyword evidence="2" id="KW-0732">Signal</keyword>
<dbReference type="InterPro" id="IPR010131">
    <property type="entry name" value="MdtP/NodT-like"/>
</dbReference>
<dbReference type="RefSeq" id="WP_110313673.1">
    <property type="nucleotide sequence ID" value="NZ_QJKC01000019.1"/>
</dbReference>
<dbReference type="Proteomes" id="UP000248395">
    <property type="component" value="Unassembled WGS sequence"/>
</dbReference>
<evidence type="ECO:0000256" key="2">
    <source>
        <dbReference type="RuleBase" id="RU362097"/>
    </source>
</evidence>
<feature type="signal peptide" evidence="2">
    <location>
        <begin position="1"/>
        <end position="17"/>
    </location>
</feature>
<dbReference type="Pfam" id="PF02321">
    <property type="entry name" value="OEP"/>
    <property type="match status" value="2"/>
</dbReference>
<organism evidence="4 5">
    <name type="scientific">Aquitalea magnusonii</name>
    <dbReference type="NCBI Taxonomy" id="332411"/>
    <lineage>
        <taxon>Bacteria</taxon>
        <taxon>Pseudomonadati</taxon>
        <taxon>Pseudomonadota</taxon>
        <taxon>Betaproteobacteria</taxon>
        <taxon>Neisseriales</taxon>
        <taxon>Chromobacteriaceae</taxon>
        <taxon>Aquitalea</taxon>
    </lineage>
</organism>
<dbReference type="OrthoDB" id="9770517at2"/>
<dbReference type="Gene3D" id="2.20.200.10">
    <property type="entry name" value="Outer membrane efflux proteins (OEP)"/>
    <property type="match status" value="1"/>
</dbReference>
<dbReference type="InterPro" id="IPR003423">
    <property type="entry name" value="OMP_efflux"/>
</dbReference>
<keyword evidence="2" id="KW-0812">Transmembrane</keyword>
<dbReference type="PANTHER" id="PTHR30203:SF21">
    <property type="entry name" value="OUTER MEMBRANE COMPONENT OF MULTIDRUG EFFLUX PUMP-RELATED"/>
    <property type="match status" value="1"/>
</dbReference>
<feature type="coiled-coil region" evidence="3">
    <location>
        <begin position="69"/>
        <end position="96"/>
    </location>
</feature>
<dbReference type="EMBL" id="QJKC01000019">
    <property type="protein sequence ID" value="PXX42296.1"/>
    <property type="molecule type" value="Genomic_DNA"/>
</dbReference>
<sequence length="480" mass="50931">MSRLYPASLLLALTALAGCTSVGPDYHLPAGVVMQRQAAQGRFANADGRQTSSQPVAPRWWQLYHDPVLNQLVEQAQQANTDLRAATANLQKALAVASQVSAEAGPHAELSASAERARISGQSMLLDVPLPVSNLGDEGIRVAYQLDLFGKLRRGDEAAEANSEASAAARDLARITVTAETVRSYLQICSANHGYQVLQQQSALQQKQLELTRRLAGAGRLTATDVLRAQAQADSVAAGLPAYQAQRDAARYRLAMLLGQTPAEALPPAALACAQEPQLAQAIPVGDGRALLARRPDVQQAERKLAQSSAMIGVATAELYPSITLGASAGFTGLLEDVGQRSTQRFGYGPLISWTIPDSGARARVTAAKADNAAALAHFDGVVLNALREVETSLSLYGKDLQRLALLRTARDSARQAAAQNRRLYQAGRSPYLSSLDADRTLVSNEMAVASAESQLAQDQVNLFLALGGGWEEGKTQAGH</sequence>
<dbReference type="PROSITE" id="PS51257">
    <property type="entry name" value="PROKAR_LIPOPROTEIN"/>
    <property type="match status" value="1"/>
</dbReference>
<evidence type="ECO:0000313" key="5">
    <source>
        <dbReference type="Proteomes" id="UP000248395"/>
    </source>
</evidence>